<dbReference type="InterPro" id="IPR003661">
    <property type="entry name" value="HisK_dim/P_dom"/>
</dbReference>
<dbReference type="InterPro" id="IPR036890">
    <property type="entry name" value="HATPase_C_sf"/>
</dbReference>
<dbReference type="Pfam" id="PF02518">
    <property type="entry name" value="HATPase_c"/>
    <property type="match status" value="1"/>
</dbReference>
<dbReference type="SMART" id="SM00388">
    <property type="entry name" value="HisKA"/>
    <property type="match status" value="1"/>
</dbReference>
<dbReference type="GO" id="GO:0005524">
    <property type="term" value="F:ATP binding"/>
    <property type="evidence" value="ECO:0007669"/>
    <property type="project" value="UniProtKB-KW"/>
</dbReference>
<dbReference type="GO" id="GO:0000155">
    <property type="term" value="F:phosphorelay sensor kinase activity"/>
    <property type="evidence" value="ECO:0007669"/>
    <property type="project" value="InterPro"/>
</dbReference>
<dbReference type="CDD" id="cd06225">
    <property type="entry name" value="HAMP"/>
    <property type="match status" value="1"/>
</dbReference>
<dbReference type="SUPFAM" id="SSF55874">
    <property type="entry name" value="ATPase domain of HSP90 chaperone/DNA topoisomerase II/histidine kinase"/>
    <property type="match status" value="1"/>
</dbReference>
<keyword evidence="9" id="KW-0418">Kinase</keyword>
<dbReference type="InterPro" id="IPR003594">
    <property type="entry name" value="HATPase_dom"/>
</dbReference>
<dbReference type="PROSITE" id="PS50109">
    <property type="entry name" value="HIS_KIN"/>
    <property type="match status" value="1"/>
</dbReference>
<dbReference type="Proteomes" id="UP000267368">
    <property type="component" value="Unassembled WGS sequence"/>
</dbReference>
<dbReference type="InterPro" id="IPR050980">
    <property type="entry name" value="2C_sensor_his_kinase"/>
</dbReference>
<keyword evidence="11 13" id="KW-1133">Transmembrane helix</keyword>
<evidence type="ECO:0000256" key="11">
    <source>
        <dbReference type="ARBA" id="ARBA00022989"/>
    </source>
</evidence>
<evidence type="ECO:0000313" key="17">
    <source>
        <dbReference type="Proteomes" id="UP000267368"/>
    </source>
</evidence>
<dbReference type="PANTHER" id="PTHR44936:SF10">
    <property type="entry name" value="SENSOR PROTEIN RSTB"/>
    <property type="match status" value="1"/>
</dbReference>
<evidence type="ECO:0000256" key="7">
    <source>
        <dbReference type="ARBA" id="ARBA00022692"/>
    </source>
</evidence>
<evidence type="ECO:0000256" key="5">
    <source>
        <dbReference type="ARBA" id="ARBA00022553"/>
    </source>
</evidence>
<keyword evidence="7 13" id="KW-0812">Transmembrane</keyword>
<evidence type="ECO:0000256" key="1">
    <source>
        <dbReference type="ARBA" id="ARBA00000085"/>
    </source>
</evidence>
<reference evidence="17" key="1">
    <citation type="submission" date="2018-05" db="EMBL/GenBank/DDBJ databases">
        <title>Genome Sequencing of selected type strains of the family Eggerthellaceae.</title>
        <authorList>
            <person name="Danylec N."/>
            <person name="Stoll D.A."/>
            <person name="Doetsch A."/>
            <person name="Huch M."/>
        </authorList>
    </citation>
    <scope>NUCLEOTIDE SEQUENCE [LARGE SCALE GENOMIC DNA]</scope>
    <source>
        <strain evidence="17">DSM 17537</strain>
    </source>
</reference>
<dbReference type="PANTHER" id="PTHR44936">
    <property type="entry name" value="SENSOR PROTEIN CREC"/>
    <property type="match status" value="1"/>
</dbReference>
<keyword evidence="8" id="KW-0547">Nucleotide-binding</keyword>
<evidence type="ECO:0000256" key="13">
    <source>
        <dbReference type="SAM" id="Phobius"/>
    </source>
</evidence>
<evidence type="ECO:0000313" key="16">
    <source>
        <dbReference type="EMBL" id="RNL21693.1"/>
    </source>
</evidence>
<dbReference type="InterPro" id="IPR003660">
    <property type="entry name" value="HAMP_dom"/>
</dbReference>
<evidence type="ECO:0000259" key="15">
    <source>
        <dbReference type="PROSITE" id="PS50885"/>
    </source>
</evidence>
<evidence type="ECO:0000259" key="14">
    <source>
        <dbReference type="PROSITE" id="PS50109"/>
    </source>
</evidence>
<dbReference type="EMBL" id="QICB01000001">
    <property type="protein sequence ID" value="RNL21693.1"/>
    <property type="molecule type" value="Genomic_DNA"/>
</dbReference>
<comment type="catalytic activity">
    <reaction evidence="1">
        <text>ATP + protein L-histidine = ADP + protein N-phospho-L-histidine.</text>
        <dbReference type="EC" id="2.7.13.3"/>
    </reaction>
</comment>
<gene>
    <name evidence="16" type="ORF">DMP07_02365</name>
</gene>
<accession>A0A3N0AHT2</accession>
<dbReference type="GO" id="GO:0005886">
    <property type="term" value="C:plasma membrane"/>
    <property type="evidence" value="ECO:0007669"/>
    <property type="project" value="UniProtKB-SubCell"/>
</dbReference>
<evidence type="ECO:0000256" key="12">
    <source>
        <dbReference type="SAM" id="MobiDB-lite"/>
    </source>
</evidence>
<evidence type="ECO:0000256" key="10">
    <source>
        <dbReference type="ARBA" id="ARBA00022840"/>
    </source>
</evidence>
<feature type="domain" description="HAMP" evidence="15">
    <location>
        <begin position="338"/>
        <end position="393"/>
    </location>
</feature>
<dbReference type="SUPFAM" id="SSF47384">
    <property type="entry name" value="Homodimeric domain of signal transducing histidine kinase"/>
    <property type="match status" value="1"/>
</dbReference>
<name>A0A3N0AHT2_9ACTN</name>
<keyword evidence="5" id="KW-0597">Phosphoprotein</keyword>
<dbReference type="Gene3D" id="1.10.287.130">
    <property type="match status" value="1"/>
</dbReference>
<keyword evidence="17" id="KW-1185">Reference proteome</keyword>
<comment type="subcellular location">
    <subcellularLocation>
        <location evidence="2">Cell membrane</location>
        <topology evidence="2">Multi-pass membrane protein</topology>
    </subcellularLocation>
</comment>
<evidence type="ECO:0000256" key="3">
    <source>
        <dbReference type="ARBA" id="ARBA00012438"/>
    </source>
</evidence>
<keyword evidence="13" id="KW-0472">Membrane</keyword>
<protein>
    <recommendedName>
        <fullName evidence="3">histidine kinase</fullName>
        <ecNumber evidence="3">2.7.13.3</ecNumber>
    </recommendedName>
</protein>
<dbReference type="Gene3D" id="6.10.340.10">
    <property type="match status" value="1"/>
</dbReference>
<dbReference type="AlphaFoldDB" id="A0A3N0AHT2"/>
<dbReference type="Gene3D" id="3.30.565.10">
    <property type="entry name" value="Histidine kinase-like ATPase, C-terminal domain"/>
    <property type="match status" value="1"/>
</dbReference>
<dbReference type="SMART" id="SM00304">
    <property type="entry name" value="HAMP"/>
    <property type="match status" value="1"/>
</dbReference>
<feature type="transmembrane region" description="Helical" evidence="13">
    <location>
        <begin position="308"/>
        <end position="331"/>
    </location>
</feature>
<dbReference type="InterPro" id="IPR005467">
    <property type="entry name" value="His_kinase_dom"/>
</dbReference>
<keyword evidence="4" id="KW-1003">Cell membrane</keyword>
<keyword evidence="6" id="KW-0808">Transferase</keyword>
<evidence type="ECO:0000256" key="6">
    <source>
        <dbReference type="ARBA" id="ARBA00022679"/>
    </source>
</evidence>
<evidence type="ECO:0000256" key="2">
    <source>
        <dbReference type="ARBA" id="ARBA00004651"/>
    </source>
</evidence>
<dbReference type="InterPro" id="IPR036097">
    <property type="entry name" value="HisK_dim/P_sf"/>
</dbReference>
<dbReference type="SUPFAM" id="SSF158472">
    <property type="entry name" value="HAMP domain-like"/>
    <property type="match status" value="1"/>
</dbReference>
<dbReference type="Pfam" id="PF00672">
    <property type="entry name" value="HAMP"/>
    <property type="match status" value="1"/>
</dbReference>
<dbReference type="SMART" id="SM00387">
    <property type="entry name" value="HATPase_c"/>
    <property type="match status" value="1"/>
</dbReference>
<feature type="region of interest" description="Disordered" evidence="12">
    <location>
        <begin position="23"/>
        <end position="82"/>
    </location>
</feature>
<evidence type="ECO:0000256" key="9">
    <source>
        <dbReference type="ARBA" id="ARBA00022777"/>
    </source>
</evidence>
<dbReference type="EC" id="2.7.13.3" evidence="3"/>
<dbReference type="PROSITE" id="PS50885">
    <property type="entry name" value="HAMP"/>
    <property type="match status" value="1"/>
</dbReference>
<evidence type="ECO:0000256" key="8">
    <source>
        <dbReference type="ARBA" id="ARBA00022741"/>
    </source>
</evidence>
<sequence length="627" mass="66805">MAGLERSDLGNSGGCAQSSFCATEGERAEALEEEGMEAGGRFDATSCSSDSSGGRSCEGGPCGDGPNAPDEADGAPSSPVGDEAVDEVLESDGSNAARVRRAAFAWLRHPLRSTRAFLDACSVRAAFFFYSLVGVAVALVVSTMAAMGLSALSESIFYGGREVYPGLYIYDSESDELVKAEEVSWYRGDGGEFTNYADGTTPVVVNDITLYVESYSARADSWHSISVGNPSEEEEGVVIHDMDETLRGGPDRLDTSISLDGLAAYDASANEQRGNVDALESQLPVDADGNHPVASLVGYYVYLPSSPLYQMVNLGVFVVVPLTFVVCFLAASRGFYKRKLQRPIQVMDDAARRIAEGDLSVPVAAPPAGSRSELDRLCVSFEDMRAALERNNKAMWRVAENRRKVNAAFAHDLRTPLTVLKGRAEMLSTFAPEGRVDAAGLAEASAAMSRQTERLQRYVESMKDLADLDECAVDPRPVDLGAWFVRVAAEASDLAGAAGIDFEAKAGGLPRIVSFDDIALSRIVENALANALRYARTRASLSCMWNEGVLTVRVADDGPGFDAAALEHGCEPFWRDAAEKRRDDSAHFGLGLNICAELCEKHGGSVHLSNADAGGAVVEASVHAPLA</sequence>
<comment type="caution">
    <text evidence="16">The sequence shown here is derived from an EMBL/GenBank/DDBJ whole genome shotgun (WGS) entry which is preliminary data.</text>
</comment>
<organism evidence="16 17">
    <name type="scientific">Slackia faecicanis</name>
    <dbReference type="NCBI Taxonomy" id="255723"/>
    <lineage>
        <taxon>Bacteria</taxon>
        <taxon>Bacillati</taxon>
        <taxon>Actinomycetota</taxon>
        <taxon>Coriobacteriia</taxon>
        <taxon>Eggerthellales</taxon>
        <taxon>Eggerthellaceae</taxon>
        <taxon>Slackia</taxon>
    </lineage>
</organism>
<proteinExistence type="predicted"/>
<feature type="domain" description="Histidine kinase" evidence="14">
    <location>
        <begin position="408"/>
        <end position="626"/>
    </location>
</feature>
<keyword evidence="10" id="KW-0067">ATP-binding</keyword>
<dbReference type="Pfam" id="PF00512">
    <property type="entry name" value="HisKA"/>
    <property type="match status" value="1"/>
</dbReference>
<feature type="transmembrane region" description="Helical" evidence="13">
    <location>
        <begin position="127"/>
        <end position="152"/>
    </location>
</feature>
<dbReference type="CDD" id="cd00082">
    <property type="entry name" value="HisKA"/>
    <property type="match status" value="1"/>
</dbReference>
<feature type="compositionally biased region" description="Low complexity" evidence="12">
    <location>
        <begin position="46"/>
        <end position="55"/>
    </location>
</feature>
<evidence type="ECO:0000256" key="4">
    <source>
        <dbReference type="ARBA" id="ARBA00022475"/>
    </source>
</evidence>